<dbReference type="AlphaFoldDB" id="A0A4S1WCK2"/>
<dbReference type="SUPFAM" id="SSF54593">
    <property type="entry name" value="Glyoxalase/Bleomycin resistance protein/Dihydroxybiphenyl dioxygenase"/>
    <property type="match status" value="1"/>
</dbReference>
<evidence type="ECO:0000313" key="3">
    <source>
        <dbReference type="EMBL" id="TGX40599.1"/>
    </source>
</evidence>
<dbReference type="Pfam" id="PF00903">
    <property type="entry name" value="Glyoxalase"/>
    <property type="match status" value="1"/>
</dbReference>
<dbReference type="InterPro" id="IPR004360">
    <property type="entry name" value="Glyas_Fos-R_dOase_dom"/>
</dbReference>
<reference evidence="3 4" key="1">
    <citation type="submission" date="2019-04" db="EMBL/GenBank/DDBJ databases">
        <title>Sphingomonas psychrotolerans sp. nov., isolated from soil in the Tianshan Mountains, Xinjiang, China.</title>
        <authorList>
            <person name="Luo Y."/>
            <person name="Sheng H."/>
        </authorList>
    </citation>
    <scope>NUCLEOTIDE SEQUENCE [LARGE SCALE GENOMIC DNA]</scope>
    <source>
        <strain evidence="3 4">KIS18-15</strain>
    </source>
</reference>
<dbReference type="PANTHER" id="PTHR33993:SF5">
    <property type="entry name" value="GLYOXALASE"/>
    <property type="match status" value="1"/>
</dbReference>
<organism evidence="3 4">
    <name type="scientific">Sphingomonas naasensis</name>
    <dbReference type="NCBI Taxonomy" id="1344951"/>
    <lineage>
        <taxon>Bacteria</taxon>
        <taxon>Pseudomonadati</taxon>
        <taxon>Pseudomonadota</taxon>
        <taxon>Alphaproteobacteria</taxon>
        <taxon>Sphingomonadales</taxon>
        <taxon>Sphingomonadaceae</taxon>
        <taxon>Sphingomonas</taxon>
    </lineage>
</organism>
<dbReference type="OrthoDB" id="9799428at2"/>
<dbReference type="Proteomes" id="UP000309848">
    <property type="component" value="Unassembled WGS sequence"/>
</dbReference>
<evidence type="ECO:0000259" key="2">
    <source>
        <dbReference type="PROSITE" id="PS51819"/>
    </source>
</evidence>
<comment type="caution">
    <text evidence="3">The sequence shown here is derived from an EMBL/GenBank/DDBJ whole genome shotgun (WGS) entry which is preliminary data.</text>
</comment>
<proteinExistence type="predicted"/>
<evidence type="ECO:0000256" key="1">
    <source>
        <dbReference type="SAM" id="SignalP"/>
    </source>
</evidence>
<feature type="domain" description="VOC" evidence="2">
    <location>
        <begin position="32"/>
        <end position="147"/>
    </location>
</feature>
<dbReference type="PROSITE" id="PS51819">
    <property type="entry name" value="VOC"/>
    <property type="match status" value="1"/>
</dbReference>
<keyword evidence="1" id="KW-0732">Signal</keyword>
<accession>A0A4S1WCK2</accession>
<dbReference type="CDD" id="cd06587">
    <property type="entry name" value="VOC"/>
    <property type="match status" value="1"/>
</dbReference>
<dbReference type="InterPro" id="IPR052164">
    <property type="entry name" value="Anthracycline_SecMetBiosynth"/>
</dbReference>
<name>A0A4S1WCK2_9SPHN</name>
<dbReference type="InterPro" id="IPR029068">
    <property type="entry name" value="Glyas_Bleomycin-R_OHBP_Dase"/>
</dbReference>
<dbReference type="InterPro" id="IPR037523">
    <property type="entry name" value="VOC_core"/>
</dbReference>
<dbReference type="Gene3D" id="3.10.180.10">
    <property type="entry name" value="2,3-Dihydroxybiphenyl 1,2-Dioxygenase, domain 1"/>
    <property type="match status" value="1"/>
</dbReference>
<dbReference type="PANTHER" id="PTHR33993">
    <property type="entry name" value="GLYOXALASE-RELATED"/>
    <property type="match status" value="1"/>
</dbReference>
<feature type="chain" id="PRO_5020215702" evidence="1">
    <location>
        <begin position="25"/>
        <end position="149"/>
    </location>
</feature>
<gene>
    <name evidence="3" type="ORF">E5A74_13880</name>
</gene>
<protein>
    <submittedName>
        <fullName evidence="3">VOC family protein</fullName>
    </submittedName>
</protein>
<sequence length="149" mass="16380">MRKARWAGAGIAMVLTLVAVPANAQQAGHVTGVGGVFVKSKDPKALAAWYRDVLGIPVESVGFAMLRYDAPGHPEAVVWRGFKQDTHYMDPSPREFMLNFTVDDMDAFIARLKAKGVAILKRDDSDPSGKFAWILDPDGTKIELWQPKP</sequence>
<dbReference type="EMBL" id="SRXU01000006">
    <property type="protein sequence ID" value="TGX40599.1"/>
    <property type="molecule type" value="Genomic_DNA"/>
</dbReference>
<evidence type="ECO:0000313" key="4">
    <source>
        <dbReference type="Proteomes" id="UP000309848"/>
    </source>
</evidence>
<keyword evidence="4" id="KW-1185">Reference proteome</keyword>
<feature type="signal peptide" evidence="1">
    <location>
        <begin position="1"/>
        <end position="24"/>
    </location>
</feature>